<protein>
    <submittedName>
        <fullName evidence="1">Uncharacterized protein</fullName>
    </submittedName>
</protein>
<accession>A0A2U3QF58</accession>
<gene>
    <name evidence="1" type="ORF">NBG4_1420003</name>
</gene>
<proteinExistence type="predicted"/>
<dbReference type="EMBL" id="OUUY01000049">
    <property type="protein sequence ID" value="SPP99980.1"/>
    <property type="molecule type" value="Genomic_DNA"/>
</dbReference>
<organism evidence="1 2">
    <name type="scientific">Candidatus Sulfobium mesophilum</name>
    <dbReference type="NCBI Taxonomy" id="2016548"/>
    <lineage>
        <taxon>Bacteria</taxon>
        <taxon>Pseudomonadati</taxon>
        <taxon>Nitrospirota</taxon>
        <taxon>Nitrospiria</taxon>
        <taxon>Nitrospirales</taxon>
        <taxon>Nitrospiraceae</taxon>
        <taxon>Candidatus Sulfobium</taxon>
    </lineage>
</organism>
<name>A0A2U3QF58_9BACT</name>
<sequence length="48" mass="5395">MAVFVPKGDRVLGWKARGFGVENFNVPLAPDSLFSEVIIRKNYCRALL</sequence>
<dbReference type="Proteomes" id="UP000245125">
    <property type="component" value="Unassembled WGS sequence"/>
</dbReference>
<evidence type="ECO:0000313" key="1">
    <source>
        <dbReference type="EMBL" id="SPP99980.1"/>
    </source>
</evidence>
<evidence type="ECO:0000313" key="2">
    <source>
        <dbReference type="Proteomes" id="UP000245125"/>
    </source>
</evidence>
<keyword evidence="2" id="KW-1185">Reference proteome</keyword>
<reference evidence="2" key="1">
    <citation type="submission" date="2018-03" db="EMBL/GenBank/DDBJ databases">
        <authorList>
            <person name="Zecchin S."/>
        </authorList>
    </citation>
    <scope>NUCLEOTIDE SEQUENCE [LARGE SCALE GENOMIC DNA]</scope>
</reference>
<dbReference type="AlphaFoldDB" id="A0A2U3QF58"/>